<dbReference type="InterPro" id="IPR054215">
    <property type="entry name" value="DUF6923"/>
</dbReference>
<dbReference type="SUPFAM" id="SSF75011">
    <property type="entry name" value="3-carboxy-cis,cis-mucoante lactonizing enzyme"/>
    <property type="match status" value="1"/>
</dbReference>
<reference evidence="4 5" key="1">
    <citation type="journal article" date="2010" name="DNA Res.">
        <title>Genome sequence of Kitasatospora setae NBRC 14216T: an evolutionary snapshot of the family Streptomycetaceae.</title>
        <authorList>
            <person name="Ichikawa N."/>
            <person name="Oguchi A."/>
            <person name="Ikeda H."/>
            <person name="Ishikawa J."/>
            <person name="Kitani S."/>
            <person name="Watanabe Y."/>
            <person name="Nakamura S."/>
            <person name="Katano Y."/>
            <person name="Kishi E."/>
            <person name="Sasagawa M."/>
            <person name="Ankai A."/>
            <person name="Fukui S."/>
            <person name="Hashimoto Y."/>
            <person name="Kamata S."/>
            <person name="Otoguro M."/>
            <person name="Tanikawa S."/>
            <person name="Nihira T."/>
            <person name="Horinouchi S."/>
            <person name="Ohnishi Y."/>
            <person name="Hayakawa M."/>
            <person name="Kuzuyama T."/>
            <person name="Arisawa A."/>
            <person name="Nomoto F."/>
            <person name="Miura H."/>
            <person name="Takahashi Y."/>
            <person name="Fujita N."/>
        </authorList>
    </citation>
    <scope>NUCLEOTIDE SEQUENCE [LARGE SCALE GENOMIC DNA]</scope>
    <source>
        <strain evidence="5">ATCC 33774 / DSM 43861 / JCM 3304 / KCC A-0304 / NBRC 14216 / KM-6054</strain>
    </source>
</reference>
<organism evidence="4 5">
    <name type="scientific">Kitasatospora setae (strain ATCC 33774 / DSM 43861 / JCM 3304 / KCC A-0304 / NBRC 14216 / KM-6054)</name>
    <name type="common">Streptomyces setae</name>
    <dbReference type="NCBI Taxonomy" id="452652"/>
    <lineage>
        <taxon>Bacteria</taxon>
        <taxon>Bacillati</taxon>
        <taxon>Actinomycetota</taxon>
        <taxon>Actinomycetes</taxon>
        <taxon>Kitasatosporales</taxon>
        <taxon>Streptomycetaceae</taxon>
        <taxon>Kitasatospora</taxon>
    </lineage>
</organism>
<evidence type="ECO:0000313" key="4">
    <source>
        <dbReference type="EMBL" id="BAJ26601.1"/>
    </source>
</evidence>
<feature type="compositionally biased region" description="Low complexity" evidence="1">
    <location>
        <begin position="173"/>
        <end position="184"/>
    </location>
</feature>
<feature type="region of interest" description="Disordered" evidence="1">
    <location>
        <begin position="163"/>
        <end position="217"/>
    </location>
</feature>
<feature type="signal peptide" evidence="2">
    <location>
        <begin position="1"/>
        <end position="29"/>
    </location>
</feature>
<dbReference type="STRING" id="452652.KSE_07610"/>
<protein>
    <recommendedName>
        <fullName evidence="3">DUF6923 domain-containing protein</fullName>
    </recommendedName>
</protein>
<keyword evidence="2" id="KW-0732">Signal</keyword>
<feature type="chain" id="PRO_5039462581" description="DUF6923 domain-containing protein" evidence="2">
    <location>
        <begin position="30"/>
        <end position="217"/>
    </location>
</feature>
<dbReference type="AlphaFoldDB" id="E4N5X0"/>
<dbReference type="InterPro" id="IPR006311">
    <property type="entry name" value="TAT_signal"/>
</dbReference>
<dbReference type="EMBL" id="AP010968">
    <property type="protein sequence ID" value="BAJ26601.1"/>
    <property type="molecule type" value="Genomic_DNA"/>
</dbReference>
<evidence type="ECO:0000313" key="5">
    <source>
        <dbReference type="Proteomes" id="UP000007076"/>
    </source>
</evidence>
<dbReference type="PROSITE" id="PS51318">
    <property type="entry name" value="TAT"/>
    <property type="match status" value="1"/>
</dbReference>
<name>E4N5X0_KITSK</name>
<dbReference type="RefSeq" id="WP_014133920.1">
    <property type="nucleotide sequence ID" value="NC_016109.1"/>
</dbReference>
<proteinExistence type="predicted"/>
<dbReference type="HOGENOM" id="CLU_1270912_0_0_11"/>
<feature type="domain" description="DUF6923" evidence="3">
    <location>
        <begin position="74"/>
        <end position="154"/>
    </location>
</feature>
<feature type="compositionally biased region" description="Low complexity" evidence="1">
    <location>
        <begin position="192"/>
        <end position="207"/>
    </location>
</feature>
<sequence>MTERHRRRPWRLLAAAVLTGALLPLAGGAQPAAAAAVPWTCDASGYLFQSPNGRGTKPFTVQRVDLVTGANSLLGTTADSLNGVGYNTLDNYFYAWDFTTSQLARVNADLTLKQLGRPTGFPNTDVNIGDFDQAGHYFAANGNATPALWREVDFAPGSPTYGQVIGSGTLTPSAGGTSRPTGRTSRARRRPGSTARGRPPPGGATRTCSGSTRPRRR</sequence>
<feature type="compositionally biased region" description="Polar residues" evidence="1">
    <location>
        <begin position="208"/>
        <end position="217"/>
    </location>
</feature>
<evidence type="ECO:0000256" key="2">
    <source>
        <dbReference type="SAM" id="SignalP"/>
    </source>
</evidence>
<dbReference type="Pfam" id="PF21959">
    <property type="entry name" value="DUF6923"/>
    <property type="match status" value="1"/>
</dbReference>
<dbReference type="KEGG" id="ksk:KSE_07610"/>
<evidence type="ECO:0000256" key="1">
    <source>
        <dbReference type="SAM" id="MobiDB-lite"/>
    </source>
</evidence>
<gene>
    <name evidence="4" type="ordered locus">KSE_07610</name>
</gene>
<dbReference type="Proteomes" id="UP000007076">
    <property type="component" value="Chromosome"/>
</dbReference>
<accession>E4N5X0</accession>
<keyword evidence="5" id="KW-1185">Reference proteome</keyword>
<evidence type="ECO:0000259" key="3">
    <source>
        <dbReference type="Pfam" id="PF21959"/>
    </source>
</evidence>